<evidence type="ECO:0008006" key="3">
    <source>
        <dbReference type="Google" id="ProtNLM"/>
    </source>
</evidence>
<dbReference type="AlphaFoldDB" id="A0A0A0ND74"/>
<protein>
    <recommendedName>
        <fullName evidence="3">Aminoglycoside phosphotransferase domain-containing protein</fullName>
    </recommendedName>
</protein>
<name>A0A0A0ND74_STRRN</name>
<dbReference type="KEGG" id="src:M271_29795"/>
<evidence type="ECO:0000313" key="2">
    <source>
        <dbReference type="Proteomes" id="UP000281594"/>
    </source>
</evidence>
<proteinExistence type="predicted"/>
<comment type="caution">
    <text evidence="1">The sequence shown here is derived from an EMBL/GenBank/DDBJ whole genome shotgun (WGS) entry which is preliminary data.</text>
</comment>
<evidence type="ECO:0000313" key="1">
    <source>
        <dbReference type="EMBL" id="RLV79469.1"/>
    </source>
</evidence>
<dbReference type="RefSeq" id="WP_020870867.1">
    <property type="nucleotide sequence ID" value="NC_022785.1"/>
</dbReference>
<reference evidence="1 2" key="1">
    <citation type="journal article" date="2018" name="J. Biol. Chem.">
        <title>Discovery of the actinoplanic acid pathway in Streptomyces rapamycinicus reveals a genetically conserved synergism with rapamycin.</title>
        <authorList>
            <person name="Mrak P."/>
            <person name="Krastel P."/>
            <person name="Pivk Lukancic P."/>
            <person name="Tao J."/>
            <person name="Pistorius D."/>
            <person name="Moore C.M."/>
        </authorList>
    </citation>
    <scope>NUCLEOTIDE SEQUENCE [LARGE SCALE GENOMIC DNA]</scope>
    <source>
        <strain evidence="1 2">NRRL 5491</strain>
    </source>
</reference>
<dbReference type="HOGENOM" id="CLU_2182540_0_0_11"/>
<accession>A0A0A0ND74</accession>
<organism evidence="1 2">
    <name type="scientific">Streptomyces rapamycinicus (strain ATCC 29253 / DSM 41530 / NRRL 5491 / AYB-994)</name>
    <name type="common">Streptomyces hygroscopicus (strain ATCC 29253)</name>
    <dbReference type="NCBI Taxonomy" id="1343740"/>
    <lineage>
        <taxon>Bacteria</taxon>
        <taxon>Bacillati</taxon>
        <taxon>Actinomycetota</taxon>
        <taxon>Actinomycetes</taxon>
        <taxon>Kitasatosporales</taxon>
        <taxon>Streptomycetaceae</taxon>
        <taxon>Streptomyces</taxon>
        <taxon>Streptomyces violaceusniger group</taxon>
    </lineage>
</organism>
<sequence length="109" mass="11934">MSNGRPPEEFWSFLQPYTGLVTDVELASCGFSVDLTALVRCEKGPFFVKAMPNRPGGRRDFLVREALVNPEVKPVAPALLWRAEDEGWIGLDDMAGAARAWAVRRGAGA</sequence>
<gene>
    <name evidence="1" type="ORF">D3C57_113830</name>
</gene>
<dbReference type="Proteomes" id="UP000281594">
    <property type="component" value="Unassembled WGS sequence"/>
</dbReference>
<dbReference type="EMBL" id="QYCY01000001">
    <property type="protein sequence ID" value="RLV79469.1"/>
    <property type="molecule type" value="Genomic_DNA"/>
</dbReference>